<name>A0A645AJ15_9ZZZZ</name>
<dbReference type="EMBL" id="VSSQ01014202">
    <property type="protein sequence ID" value="MPM53159.1"/>
    <property type="molecule type" value="Genomic_DNA"/>
</dbReference>
<evidence type="ECO:0000313" key="1">
    <source>
        <dbReference type="EMBL" id="MPM53159.1"/>
    </source>
</evidence>
<sequence length="72" mass="8540">MSEVEPECLECARQYEELLSDYRHLKKKIRKMRKSFAAIECALTHKCDRYAEFIIGECEAHRGKYIPDKCKV</sequence>
<organism evidence="1">
    <name type="scientific">bioreactor metagenome</name>
    <dbReference type="NCBI Taxonomy" id="1076179"/>
    <lineage>
        <taxon>unclassified sequences</taxon>
        <taxon>metagenomes</taxon>
        <taxon>ecological metagenomes</taxon>
    </lineage>
</organism>
<accession>A0A645AJ15</accession>
<comment type="caution">
    <text evidence="1">The sequence shown here is derived from an EMBL/GenBank/DDBJ whole genome shotgun (WGS) entry which is preliminary data.</text>
</comment>
<gene>
    <name evidence="1" type="ORF">SDC9_99924</name>
</gene>
<protein>
    <submittedName>
        <fullName evidence="1">Uncharacterized protein</fullName>
    </submittedName>
</protein>
<proteinExistence type="predicted"/>
<dbReference type="AlphaFoldDB" id="A0A645AJ15"/>
<reference evidence="1" key="1">
    <citation type="submission" date="2019-08" db="EMBL/GenBank/DDBJ databases">
        <authorList>
            <person name="Kucharzyk K."/>
            <person name="Murdoch R.W."/>
            <person name="Higgins S."/>
            <person name="Loffler F."/>
        </authorList>
    </citation>
    <scope>NUCLEOTIDE SEQUENCE</scope>
</reference>